<accession>A0A1R0ZAZ2</accession>
<comment type="similarity">
    <text evidence="1">Belongs to the short-chain dehydrogenases/reductases (SDR) family.</text>
</comment>
<dbReference type="PRINTS" id="PR00081">
    <property type="entry name" value="GDHRDH"/>
</dbReference>
<dbReference type="EMBL" id="MPTD01000019">
    <property type="protein sequence ID" value="OMD47375.1"/>
    <property type="molecule type" value="Genomic_DNA"/>
</dbReference>
<dbReference type="InterPro" id="IPR020904">
    <property type="entry name" value="Sc_DH/Rdtase_CS"/>
</dbReference>
<evidence type="ECO:0000256" key="1">
    <source>
        <dbReference type="ARBA" id="ARBA00006484"/>
    </source>
</evidence>
<organism evidence="4 6">
    <name type="scientific">Paenibacillus odorifer</name>
    <dbReference type="NCBI Taxonomy" id="189426"/>
    <lineage>
        <taxon>Bacteria</taxon>
        <taxon>Bacillati</taxon>
        <taxon>Bacillota</taxon>
        <taxon>Bacilli</taxon>
        <taxon>Bacillales</taxon>
        <taxon>Paenibacillaceae</taxon>
        <taxon>Paenibacillus</taxon>
    </lineage>
</organism>
<protein>
    <submittedName>
        <fullName evidence="4">Sugar dehydrogenase</fullName>
    </submittedName>
</protein>
<dbReference type="Pfam" id="PF13561">
    <property type="entry name" value="adh_short_C2"/>
    <property type="match status" value="1"/>
</dbReference>
<dbReference type="PANTHER" id="PTHR42760:SF132">
    <property type="entry name" value="SHORT-CHAIN DEHYDROGENASE_REDUCTASE FAMILY PROTEIN"/>
    <property type="match status" value="1"/>
</dbReference>
<dbReference type="GO" id="GO:0016616">
    <property type="term" value="F:oxidoreductase activity, acting on the CH-OH group of donors, NAD or NADP as acceptor"/>
    <property type="evidence" value="ECO:0007669"/>
    <property type="project" value="TreeGrafter"/>
</dbReference>
<dbReference type="PANTHER" id="PTHR42760">
    <property type="entry name" value="SHORT-CHAIN DEHYDROGENASES/REDUCTASES FAMILY MEMBER"/>
    <property type="match status" value="1"/>
</dbReference>
<dbReference type="OrthoDB" id="112317at2"/>
<dbReference type="PRINTS" id="PR00080">
    <property type="entry name" value="SDRFAMILY"/>
</dbReference>
<dbReference type="SUPFAM" id="SSF51735">
    <property type="entry name" value="NAD(P)-binding Rossmann-fold domains"/>
    <property type="match status" value="1"/>
</dbReference>
<dbReference type="Proteomes" id="UP000187425">
    <property type="component" value="Unassembled WGS sequence"/>
</dbReference>
<dbReference type="RefSeq" id="WP_076286264.1">
    <property type="nucleotide sequence ID" value="NZ_MPTD01000019.1"/>
</dbReference>
<dbReference type="EMBL" id="MPTW01000017">
    <property type="protein sequence ID" value="OME65836.1"/>
    <property type="molecule type" value="Genomic_DNA"/>
</dbReference>
<keyword evidence="5" id="KW-1185">Reference proteome</keyword>
<dbReference type="Proteomes" id="UP000187313">
    <property type="component" value="Unassembled WGS sequence"/>
</dbReference>
<dbReference type="Gene3D" id="3.40.50.720">
    <property type="entry name" value="NAD(P)-binding Rossmann-like Domain"/>
    <property type="match status" value="1"/>
</dbReference>
<sequence>MFDDLQGKVFIVTGAAQGIGRGIALRLGKEKCKVVINFTSDQSKALAEEAIALIEASGGQAVACQGDVGQVDTANKLVDVAVGHFGTLHGIVNNAGVQSQYPSEQLPIDEWNRIMDVNLRGTFLGCQETIKYLLKKDMQGSIVNVSSVHQQIPKPQYVHYASSKGGLKLLTESLAREYADRGIRINAVAPGAIDTPMNGKLLSDPQITEQILNKIPSRQIGTPEQIAAPVAWLLSQEASYVTGVTIFADGGMVLYP</sequence>
<evidence type="ECO:0000313" key="3">
    <source>
        <dbReference type="EMBL" id="OMD47375.1"/>
    </source>
</evidence>
<evidence type="ECO:0000313" key="5">
    <source>
        <dbReference type="Proteomes" id="UP000187313"/>
    </source>
</evidence>
<dbReference type="PROSITE" id="PS00061">
    <property type="entry name" value="ADH_SHORT"/>
    <property type="match status" value="1"/>
</dbReference>
<dbReference type="AlphaFoldDB" id="A0A1R0ZAZ2"/>
<dbReference type="InterPro" id="IPR036291">
    <property type="entry name" value="NAD(P)-bd_dom_sf"/>
</dbReference>
<gene>
    <name evidence="3" type="ORF">BSK51_24595</name>
    <name evidence="4" type="ORF">BSK65_23920</name>
</gene>
<dbReference type="NCBIfam" id="NF005559">
    <property type="entry name" value="PRK07231.1"/>
    <property type="match status" value="1"/>
</dbReference>
<keyword evidence="2" id="KW-0560">Oxidoreductase</keyword>
<evidence type="ECO:0000313" key="6">
    <source>
        <dbReference type="Proteomes" id="UP000187425"/>
    </source>
</evidence>
<comment type="caution">
    <text evidence="4">The sequence shown here is derived from an EMBL/GenBank/DDBJ whole genome shotgun (WGS) entry which is preliminary data.</text>
</comment>
<name>A0A1R0ZAZ2_9BACL</name>
<evidence type="ECO:0000313" key="4">
    <source>
        <dbReference type="EMBL" id="OME65836.1"/>
    </source>
</evidence>
<reference evidence="4 6" key="1">
    <citation type="submission" date="2016-11" db="EMBL/GenBank/DDBJ databases">
        <title>Paenibacillus species isolates.</title>
        <authorList>
            <person name="Beno S.M."/>
        </authorList>
    </citation>
    <scope>NUCLEOTIDE SEQUENCE [LARGE SCALE GENOMIC DNA]</scope>
    <source>
        <strain evidence="4 6">FSL H7-0443</strain>
        <strain evidence="3 5">FSL R5-0923</strain>
    </source>
</reference>
<dbReference type="InterPro" id="IPR002347">
    <property type="entry name" value="SDR_fam"/>
</dbReference>
<proteinExistence type="inferred from homology"/>
<dbReference type="FunFam" id="3.40.50.720:FF:000084">
    <property type="entry name" value="Short-chain dehydrogenase reductase"/>
    <property type="match status" value="1"/>
</dbReference>
<dbReference type="GO" id="GO:0008206">
    <property type="term" value="P:bile acid metabolic process"/>
    <property type="evidence" value="ECO:0007669"/>
    <property type="project" value="UniProtKB-ARBA"/>
</dbReference>
<evidence type="ECO:0000256" key="2">
    <source>
        <dbReference type="ARBA" id="ARBA00023002"/>
    </source>
</evidence>